<organism evidence="2 3">
    <name type="scientific">Porticoccus litoralis</name>
    <dbReference type="NCBI Taxonomy" id="434086"/>
    <lineage>
        <taxon>Bacteria</taxon>
        <taxon>Pseudomonadati</taxon>
        <taxon>Pseudomonadota</taxon>
        <taxon>Gammaproteobacteria</taxon>
        <taxon>Cellvibrionales</taxon>
        <taxon>Porticoccaceae</taxon>
        <taxon>Porticoccus</taxon>
    </lineage>
</organism>
<dbReference type="Proteomes" id="UP001178354">
    <property type="component" value="Unassembled WGS sequence"/>
</dbReference>
<keyword evidence="1" id="KW-0472">Membrane</keyword>
<evidence type="ECO:0000313" key="2">
    <source>
        <dbReference type="EMBL" id="MDP1521176.1"/>
    </source>
</evidence>
<protein>
    <submittedName>
        <fullName evidence="2">DUF2970 domain-containing protein</fullName>
    </submittedName>
</protein>
<dbReference type="Pfam" id="PF11174">
    <property type="entry name" value="DUF2970"/>
    <property type="match status" value="1"/>
</dbReference>
<evidence type="ECO:0000313" key="3">
    <source>
        <dbReference type="Proteomes" id="UP001178354"/>
    </source>
</evidence>
<feature type="transmembrane region" description="Helical" evidence="1">
    <location>
        <begin position="12"/>
        <end position="31"/>
    </location>
</feature>
<reference evidence="2" key="1">
    <citation type="journal article" date="2010" name="Int. J. Syst. Evol. Microbiol.">
        <title>Porticoccus litoralis gen. nov., sp. nov., a gammaproteobacterium isolated from the Yellow Sea.</title>
        <authorList>
            <person name="Oh H.M."/>
            <person name="Kim H."/>
            <person name="Kim K.M."/>
            <person name="Min G.S."/>
            <person name="Cho J.C."/>
        </authorList>
    </citation>
    <scope>NUCLEOTIDE SEQUENCE</scope>
    <source>
        <strain evidence="2">DSM 25064</strain>
    </source>
</reference>
<proteinExistence type="predicted"/>
<reference evidence="2" key="2">
    <citation type="submission" date="2023-08" db="EMBL/GenBank/DDBJ databases">
        <authorList>
            <person name="Luo J."/>
        </authorList>
    </citation>
    <scope>NUCLEOTIDE SEQUENCE</scope>
    <source>
        <strain evidence="2">DSM 25064</strain>
    </source>
</reference>
<gene>
    <name evidence="2" type="ORF">Q8A57_09370</name>
</gene>
<sequence length="74" mass="8439">MNKPDPDNEKKPGFWQIVFSTMAAFFGVQSNKNRERDFKHGNIYAYVASGLIFTVIFIFCVITVVKMVLSSRGM</sequence>
<accession>A0AAW8B5G3</accession>
<name>A0AAW8B5G3_9GAMM</name>
<feature type="transmembrane region" description="Helical" evidence="1">
    <location>
        <begin position="43"/>
        <end position="69"/>
    </location>
</feature>
<dbReference type="InterPro" id="IPR021344">
    <property type="entry name" value="DUF2970"/>
</dbReference>
<dbReference type="EMBL" id="JAUUUU010000005">
    <property type="protein sequence ID" value="MDP1521176.1"/>
    <property type="molecule type" value="Genomic_DNA"/>
</dbReference>
<keyword evidence="1" id="KW-1133">Transmembrane helix</keyword>
<comment type="caution">
    <text evidence="2">The sequence shown here is derived from an EMBL/GenBank/DDBJ whole genome shotgun (WGS) entry which is preliminary data.</text>
</comment>
<evidence type="ECO:0000256" key="1">
    <source>
        <dbReference type="SAM" id="Phobius"/>
    </source>
</evidence>
<dbReference type="AlphaFoldDB" id="A0AAW8B5G3"/>
<keyword evidence="1" id="KW-0812">Transmembrane</keyword>
<keyword evidence="3" id="KW-1185">Reference proteome</keyword>
<dbReference type="RefSeq" id="WP_305170840.1">
    <property type="nucleotide sequence ID" value="NZ_JAUUUU010000005.1"/>
</dbReference>